<keyword evidence="2" id="KW-1185">Reference proteome</keyword>
<proteinExistence type="predicted"/>
<evidence type="ECO:0000313" key="1">
    <source>
        <dbReference type="EMBL" id="GHO50363.1"/>
    </source>
</evidence>
<sequence>MPYLRSLLKDMRTQISPLDYLFSVTIGWIWRTQIVLHPKRTIDTIHQTNPPKSLEMLSGSGYSGIFVTDGTNVCAHSGFNTGHSFLYQGHTHPVNAVSSHFTMFSVASVDEGGACMSGHTLPGLLGRESRSSIKPILPTLSKL</sequence>
<comment type="caution">
    <text evidence="1">The sequence shown here is derived from an EMBL/GenBank/DDBJ whole genome shotgun (WGS) entry which is preliminary data.</text>
</comment>
<evidence type="ECO:0000313" key="2">
    <source>
        <dbReference type="Proteomes" id="UP000612362"/>
    </source>
</evidence>
<gene>
    <name evidence="1" type="ORF">KSX_85260</name>
</gene>
<reference evidence="1" key="1">
    <citation type="submission" date="2020-10" db="EMBL/GenBank/DDBJ databases">
        <title>Taxonomic study of unclassified bacteria belonging to the class Ktedonobacteria.</title>
        <authorList>
            <person name="Yabe S."/>
            <person name="Wang C.M."/>
            <person name="Zheng Y."/>
            <person name="Sakai Y."/>
            <person name="Cavaletti L."/>
            <person name="Monciardini P."/>
            <person name="Donadio S."/>
        </authorList>
    </citation>
    <scope>NUCLEOTIDE SEQUENCE</scope>
    <source>
        <strain evidence="1">SOSP1-1</strain>
    </source>
</reference>
<organism evidence="1 2">
    <name type="scientific">Ktedonospora formicarum</name>
    <dbReference type="NCBI Taxonomy" id="2778364"/>
    <lineage>
        <taxon>Bacteria</taxon>
        <taxon>Bacillati</taxon>
        <taxon>Chloroflexota</taxon>
        <taxon>Ktedonobacteria</taxon>
        <taxon>Ktedonobacterales</taxon>
        <taxon>Ktedonobacteraceae</taxon>
        <taxon>Ktedonospora</taxon>
    </lineage>
</organism>
<accession>A0A8J3IAM6</accession>
<dbReference type="RefSeq" id="WP_220199394.1">
    <property type="nucleotide sequence ID" value="NZ_BNJF01000008.1"/>
</dbReference>
<dbReference type="AlphaFoldDB" id="A0A8J3IAM6"/>
<name>A0A8J3IAM6_9CHLR</name>
<protein>
    <submittedName>
        <fullName evidence="1">Uncharacterized protein</fullName>
    </submittedName>
</protein>
<dbReference type="EMBL" id="BNJF01000008">
    <property type="protein sequence ID" value="GHO50363.1"/>
    <property type="molecule type" value="Genomic_DNA"/>
</dbReference>
<dbReference type="Proteomes" id="UP000612362">
    <property type="component" value="Unassembled WGS sequence"/>
</dbReference>